<keyword evidence="3" id="KW-1185">Reference proteome</keyword>
<keyword evidence="1" id="KW-0472">Membrane</keyword>
<dbReference type="AlphaFoldDB" id="A0A6N6VSQ1"/>
<gene>
    <name evidence="2" type="ORF">F2P47_00655</name>
</gene>
<comment type="caution">
    <text evidence="2">The sequence shown here is derived from an EMBL/GenBank/DDBJ whole genome shotgun (WGS) entry which is preliminary data.</text>
</comment>
<proteinExistence type="predicted"/>
<organism evidence="2 3">
    <name type="scientific">Parvibaculum sedimenti</name>
    <dbReference type="NCBI Taxonomy" id="2608632"/>
    <lineage>
        <taxon>Bacteria</taxon>
        <taxon>Pseudomonadati</taxon>
        <taxon>Pseudomonadota</taxon>
        <taxon>Alphaproteobacteria</taxon>
        <taxon>Hyphomicrobiales</taxon>
        <taxon>Parvibaculaceae</taxon>
        <taxon>Parvibaculum</taxon>
    </lineage>
</organism>
<evidence type="ECO:0000313" key="3">
    <source>
        <dbReference type="Proteomes" id="UP000468901"/>
    </source>
</evidence>
<dbReference type="RefSeq" id="WP_152214230.1">
    <property type="nucleotide sequence ID" value="NZ_JBAQYD010000397.1"/>
</dbReference>
<keyword evidence="1" id="KW-1133">Transmembrane helix</keyword>
<feature type="transmembrane region" description="Helical" evidence="1">
    <location>
        <begin position="106"/>
        <end position="125"/>
    </location>
</feature>
<protein>
    <submittedName>
        <fullName evidence="2">Uncharacterized protein</fullName>
    </submittedName>
</protein>
<feature type="transmembrane region" description="Helical" evidence="1">
    <location>
        <begin position="193"/>
        <end position="214"/>
    </location>
</feature>
<name>A0A6N6VSQ1_9HYPH</name>
<evidence type="ECO:0000256" key="1">
    <source>
        <dbReference type="SAM" id="Phobius"/>
    </source>
</evidence>
<dbReference type="Proteomes" id="UP000468901">
    <property type="component" value="Unassembled WGS sequence"/>
</dbReference>
<sequence>MLASPLNLFWTGAAIAVLLYLSFVSCALWNGLNIVIDRTGDPTLSSDAWTALCMALLWWTIISLGQYTRSANLAEAWKLSKLGVSMSTERLAELERGPTRAAHRRAHFFGLLGAAAGIVFYLLVYRPEGHAVWPKNMTLTNAWFFVMTLGLFTEIFRSLSFVRMDTTVFVRDLDHRVEIDLLDISKLDGFGRIALRGALPWLLTGTIVLLLLLGQRSTELFWPLIAGLVASATIVFAWPMWRVHRLIDNAKKMELARLRREIVETRAAFERPGTEGDRAASRLSALLALEERVEEVREWPLDMPTVFRFALYLALPLGSWLGGAVVERILGLVMG</sequence>
<accession>A0A6N6VSQ1</accession>
<keyword evidence="1" id="KW-0812">Transmembrane</keyword>
<reference evidence="2 3" key="1">
    <citation type="submission" date="2019-09" db="EMBL/GenBank/DDBJ databases">
        <title>Parvibaculum sedimenti sp. nov., isolated from sediment.</title>
        <authorList>
            <person name="Wang Y."/>
        </authorList>
    </citation>
    <scope>NUCLEOTIDE SEQUENCE [LARGE SCALE GENOMIC DNA]</scope>
    <source>
        <strain evidence="2 3">HXT-9</strain>
    </source>
</reference>
<feature type="transmembrane region" description="Helical" evidence="1">
    <location>
        <begin position="306"/>
        <end position="326"/>
    </location>
</feature>
<evidence type="ECO:0000313" key="2">
    <source>
        <dbReference type="EMBL" id="KAB7742676.1"/>
    </source>
</evidence>
<feature type="transmembrane region" description="Helical" evidence="1">
    <location>
        <begin position="137"/>
        <end position="156"/>
    </location>
</feature>
<dbReference type="EMBL" id="WESC01000001">
    <property type="protein sequence ID" value="KAB7742676.1"/>
    <property type="molecule type" value="Genomic_DNA"/>
</dbReference>
<feature type="transmembrane region" description="Helical" evidence="1">
    <location>
        <begin position="12"/>
        <end position="36"/>
    </location>
</feature>
<feature type="transmembrane region" description="Helical" evidence="1">
    <location>
        <begin position="220"/>
        <end position="241"/>
    </location>
</feature>